<protein>
    <submittedName>
        <fullName evidence="3">Glycogen debranching enzyme</fullName>
    </submittedName>
</protein>
<sequence length="671" mass="77088">MILSRHIEFKEGTKPEKFTSLEWLVTNGLGGFASGTLSGTPMRKHHGLLIAALPSPYGRTMTIPFAEENLILPESQELPLSYVFSNETMNPRNIPLVEFRQELGLPVWRYEINDIILEKRILMVHLQNTVHITYQLLSGPSSLLLKWRPYLQFRGYEQSVNLESSSQSYVVHARDNYYEIEHLAFPRLRFYQDKNAGFILTSDHLPIVYYDIEKNRGYDFLGSMESPGYYLMELELNTPATLVFSTEEWKKIQAVPPQIAPSIENYRRRNLLRKAGSLVSKKVMAELVLSADNFIITPYTRMTDIILMQASGEEASTIIAGYPWFTDWGRDTMISLEGLVLLTGRGKEARTILNTFSHYIKDGLIPNMFPDGENQGLYNTADASLWFFHAIDRYIDLTQDDSILEDLYPKLLGIIQHHIQGTLFGIKVDEDGLLVQGQEGVQLTWMDAKVGDWVVTPRRGKAVELNALWYNALKLMDKWALNKEPLFQKYAEKCYESFNKRFWYESGGYLFDLVDNENSSSDSALRPNQLFAISLRFPVLEPKKWESVLKCVREELLTPFGLRTLSPKHPDYKSCYDGDLRARDAAYHQGTVWPWLIGPYIDVWMKVYPNDAKLARSFLKELLDSLNENCVGSISEIFDAKEPYLARGCFAQAWSVAETIRAFVKTEKLKD</sequence>
<evidence type="ECO:0000313" key="3">
    <source>
        <dbReference type="EMBL" id="CDR33991.1"/>
    </source>
</evidence>
<dbReference type="InterPro" id="IPR032790">
    <property type="entry name" value="GDE_C"/>
</dbReference>
<dbReference type="InterPro" id="IPR024742">
    <property type="entry name" value="Glycogen_debranch_N"/>
</dbReference>
<dbReference type="FunFam" id="1.50.10.10:FF:000073">
    <property type="entry name" value="Glycogen debranching enzyme, hypothetical (TreX-like)"/>
    <property type="match status" value="1"/>
</dbReference>
<dbReference type="InterPro" id="IPR006451">
    <property type="entry name" value="Glycogen_debranch_arc"/>
</dbReference>
<dbReference type="STRING" id="1437425.CSEC_1167"/>
<dbReference type="SUPFAM" id="SSF48208">
    <property type="entry name" value="Six-hairpin glycosidases"/>
    <property type="match status" value="1"/>
</dbReference>
<dbReference type="AlphaFoldDB" id="A0A090CZ44"/>
<dbReference type="EMBL" id="CCEJ010000004">
    <property type="protein sequence ID" value="CDR33991.1"/>
    <property type="molecule type" value="Genomic_DNA"/>
</dbReference>
<dbReference type="InterPro" id="IPR012341">
    <property type="entry name" value="6hp_glycosidase-like_sf"/>
</dbReference>
<gene>
    <name evidence="3" type="ORF">CSEC_1167</name>
</gene>
<feature type="domain" description="Glycogen debranching enzyme bacterial and archaeal type N-terminal" evidence="2">
    <location>
        <begin position="22"/>
        <end position="237"/>
    </location>
</feature>
<evidence type="ECO:0000259" key="2">
    <source>
        <dbReference type="Pfam" id="PF12439"/>
    </source>
</evidence>
<dbReference type="Pfam" id="PF12439">
    <property type="entry name" value="GDE_N"/>
    <property type="match status" value="1"/>
</dbReference>
<dbReference type="PANTHER" id="PTHR10569:SF2">
    <property type="entry name" value="GLYCOGEN DEBRANCHING ENZYME"/>
    <property type="match status" value="1"/>
</dbReference>
<dbReference type="GO" id="GO:0004135">
    <property type="term" value="F:amylo-alpha-1,6-glucosidase activity"/>
    <property type="evidence" value="ECO:0007669"/>
    <property type="project" value="InterPro"/>
</dbReference>
<dbReference type="eggNOG" id="COG3408">
    <property type="taxonomic scope" value="Bacteria"/>
</dbReference>
<evidence type="ECO:0000313" key="4">
    <source>
        <dbReference type="Proteomes" id="UP000031552"/>
    </source>
</evidence>
<dbReference type="PANTHER" id="PTHR10569">
    <property type="entry name" value="GLYCOGEN DEBRANCHING ENZYME"/>
    <property type="match status" value="1"/>
</dbReference>
<dbReference type="OrthoDB" id="9761875at2"/>
<name>A0A090CZ44_9BACT</name>
<dbReference type="Gene3D" id="1.50.10.10">
    <property type="match status" value="1"/>
</dbReference>
<evidence type="ECO:0000259" key="1">
    <source>
        <dbReference type="Pfam" id="PF06202"/>
    </source>
</evidence>
<organism evidence="3 4">
    <name type="scientific">Candidatus Criblamydia sequanensis CRIB-18</name>
    <dbReference type="NCBI Taxonomy" id="1437425"/>
    <lineage>
        <taxon>Bacteria</taxon>
        <taxon>Pseudomonadati</taxon>
        <taxon>Chlamydiota</taxon>
        <taxon>Chlamydiia</taxon>
        <taxon>Parachlamydiales</taxon>
        <taxon>Candidatus Criblamydiaceae</taxon>
        <taxon>Candidatus Criblamydia</taxon>
    </lineage>
</organism>
<dbReference type="Proteomes" id="UP000031552">
    <property type="component" value="Unassembled WGS sequence"/>
</dbReference>
<dbReference type="GO" id="GO:0004134">
    <property type="term" value="F:4-alpha-glucanotransferase activity"/>
    <property type="evidence" value="ECO:0007669"/>
    <property type="project" value="InterPro"/>
</dbReference>
<comment type="caution">
    <text evidence="3">The sequence shown here is derived from an EMBL/GenBank/DDBJ whole genome shotgun (WGS) entry which is preliminary data.</text>
</comment>
<dbReference type="RefSeq" id="WP_041017496.1">
    <property type="nucleotide sequence ID" value="NZ_CCEJ010000004.1"/>
</dbReference>
<dbReference type="Pfam" id="PF06202">
    <property type="entry name" value="GDE_C"/>
    <property type="match status" value="1"/>
</dbReference>
<keyword evidence="4" id="KW-1185">Reference proteome</keyword>
<proteinExistence type="predicted"/>
<dbReference type="InterPro" id="IPR008928">
    <property type="entry name" value="6-hairpin_glycosidase_sf"/>
</dbReference>
<dbReference type="NCBIfam" id="TIGR01561">
    <property type="entry name" value="gde_arch"/>
    <property type="match status" value="1"/>
</dbReference>
<dbReference type="InterPro" id="IPR010401">
    <property type="entry name" value="AGL/Gdb1"/>
</dbReference>
<reference evidence="3" key="1">
    <citation type="submission" date="2013-12" db="EMBL/GenBank/DDBJ databases">
        <authorList>
            <person name="Linke B."/>
        </authorList>
    </citation>
    <scope>NUCLEOTIDE SEQUENCE [LARGE SCALE GENOMIC DNA]</scope>
    <source>
        <strain evidence="3">CRIB-18</strain>
    </source>
</reference>
<dbReference type="GO" id="GO:0005980">
    <property type="term" value="P:glycogen catabolic process"/>
    <property type="evidence" value="ECO:0007669"/>
    <property type="project" value="InterPro"/>
</dbReference>
<feature type="domain" description="Glycogen debranching enzyme C-terminal" evidence="1">
    <location>
        <begin position="304"/>
        <end position="661"/>
    </location>
</feature>
<accession>A0A090CZ44</accession>
<reference evidence="3" key="2">
    <citation type="submission" date="2014-09" db="EMBL/GenBank/DDBJ databases">
        <title>Criblamydia sequanensis harbors a mega-plasmid encoding arsenite resistance.</title>
        <authorList>
            <person name="Bertelli C."/>
            <person name="Goesmann A."/>
            <person name="Greub G."/>
        </authorList>
    </citation>
    <scope>NUCLEOTIDE SEQUENCE [LARGE SCALE GENOMIC DNA]</scope>
    <source>
        <strain evidence="3">CRIB-18</strain>
    </source>
</reference>